<evidence type="ECO:0000313" key="8">
    <source>
        <dbReference type="EMBL" id="GHE80262.1"/>
    </source>
</evidence>
<evidence type="ECO:0000256" key="2">
    <source>
        <dbReference type="ARBA" id="ARBA00022679"/>
    </source>
</evidence>
<evidence type="ECO:0000256" key="5">
    <source>
        <dbReference type="ARBA" id="ARBA00023034"/>
    </source>
</evidence>
<keyword evidence="6" id="KW-0472">Membrane</keyword>
<evidence type="ECO:0000256" key="6">
    <source>
        <dbReference type="ARBA" id="ARBA00023136"/>
    </source>
</evidence>
<evidence type="ECO:0000256" key="3">
    <source>
        <dbReference type="ARBA" id="ARBA00022692"/>
    </source>
</evidence>
<dbReference type="Proteomes" id="UP000626370">
    <property type="component" value="Unassembled WGS sequence"/>
</dbReference>
<evidence type="ECO:0000256" key="4">
    <source>
        <dbReference type="ARBA" id="ARBA00022989"/>
    </source>
</evidence>
<dbReference type="PANTHER" id="PTHR12137:SF54">
    <property type="entry name" value="CARBOHYDRATE SULFOTRANSFERASE"/>
    <property type="match status" value="1"/>
</dbReference>
<dbReference type="Gene3D" id="3.40.50.300">
    <property type="entry name" value="P-loop containing nucleotide triphosphate hydrolases"/>
    <property type="match status" value="1"/>
</dbReference>
<dbReference type="RefSeq" id="WP_189376542.1">
    <property type="nucleotide sequence ID" value="NZ_BNAH01000002.1"/>
</dbReference>
<dbReference type="InterPro" id="IPR005331">
    <property type="entry name" value="Sulfotransferase"/>
</dbReference>
<sequence>MISHQFNCVFVHIPKTAGQSIEHFFLNLHNLTWKEKDQLLLKKNTDPQKGPERLAHMTAKEYYQCGHIEQKDYQHYFSFSFVRNPWERLVSEYLHKKIDKKMSLKEFVLHGWPSQNIFCDKYRHIIPQADYLYDEYGQQLVDFIGRFENLHNDFSYVCKQLNIADTSLPHKNSSYGFRRLITRKFRHLFRTDKRVNSHYSEYYDDELQEIVAEIYAKDIELFGYEFDKPAYNKLNAQVNIATAS</sequence>
<name>A0ABQ3IG84_9GAMM</name>
<dbReference type="InterPro" id="IPR027417">
    <property type="entry name" value="P-loop_NTPase"/>
</dbReference>
<keyword evidence="7" id="KW-0325">Glycoprotein</keyword>
<evidence type="ECO:0008006" key="10">
    <source>
        <dbReference type="Google" id="ProtNLM"/>
    </source>
</evidence>
<dbReference type="EMBL" id="BNAH01000002">
    <property type="protein sequence ID" value="GHE80262.1"/>
    <property type="molecule type" value="Genomic_DNA"/>
</dbReference>
<gene>
    <name evidence="8" type="ORF">GCM10011501_05140</name>
</gene>
<protein>
    <recommendedName>
        <fullName evidence="10">Sulfotransferase family protein</fullName>
    </recommendedName>
</protein>
<evidence type="ECO:0000313" key="9">
    <source>
        <dbReference type="Proteomes" id="UP000626370"/>
    </source>
</evidence>
<keyword evidence="4" id="KW-1133">Transmembrane helix</keyword>
<keyword evidence="3" id="KW-0812">Transmembrane</keyword>
<accession>A0ABQ3IG84</accession>
<organism evidence="8 9">
    <name type="scientific">Thalassotalea profundi</name>
    <dbReference type="NCBI Taxonomy" id="2036687"/>
    <lineage>
        <taxon>Bacteria</taxon>
        <taxon>Pseudomonadati</taxon>
        <taxon>Pseudomonadota</taxon>
        <taxon>Gammaproteobacteria</taxon>
        <taxon>Alteromonadales</taxon>
        <taxon>Colwelliaceae</taxon>
        <taxon>Thalassotalea</taxon>
    </lineage>
</organism>
<proteinExistence type="predicted"/>
<dbReference type="PANTHER" id="PTHR12137">
    <property type="entry name" value="CARBOHYDRATE SULFOTRANSFERASE"/>
    <property type="match status" value="1"/>
</dbReference>
<comment type="subcellular location">
    <subcellularLocation>
        <location evidence="1">Golgi apparatus membrane</location>
        <topology evidence="1">Single-pass type II membrane protein</topology>
    </subcellularLocation>
</comment>
<reference evidence="9" key="1">
    <citation type="journal article" date="2019" name="Int. J. Syst. Evol. Microbiol.">
        <title>The Global Catalogue of Microorganisms (GCM) 10K type strain sequencing project: providing services to taxonomists for standard genome sequencing and annotation.</title>
        <authorList>
            <consortium name="The Broad Institute Genomics Platform"/>
            <consortium name="The Broad Institute Genome Sequencing Center for Infectious Disease"/>
            <person name="Wu L."/>
            <person name="Ma J."/>
        </authorList>
    </citation>
    <scope>NUCLEOTIDE SEQUENCE [LARGE SCALE GENOMIC DNA]</scope>
    <source>
        <strain evidence="9">CGMCC 1.15922</strain>
    </source>
</reference>
<keyword evidence="2" id="KW-0808">Transferase</keyword>
<comment type="caution">
    <text evidence="8">The sequence shown here is derived from an EMBL/GenBank/DDBJ whole genome shotgun (WGS) entry which is preliminary data.</text>
</comment>
<dbReference type="SUPFAM" id="SSF52540">
    <property type="entry name" value="P-loop containing nucleoside triphosphate hydrolases"/>
    <property type="match status" value="1"/>
</dbReference>
<evidence type="ECO:0000256" key="7">
    <source>
        <dbReference type="ARBA" id="ARBA00023180"/>
    </source>
</evidence>
<dbReference type="Pfam" id="PF03567">
    <property type="entry name" value="Sulfotransfer_2"/>
    <property type="match status" value="1"/>
</dbReference>
<keyword evidence="9" id="KW-1185">Reference proteome</keyword>
<dbReference type="InterPro" id="IPR018011">
    <property type="entry name" value="Carb_sulfotrans_8-10"/>
</dbReference>
<keyword evidence="5" id="KW-0333">Golgi apparatus</keyword>
<evidence type="ECO:0000256" key="1">
    <source>
        <dbReference type="ARBA" id="ARBA00004323"/>
    </source>
</evidence>